<dbReference type="GO" id="GO:0003697">
    <property type="term" value="F:single-stranded DNA binding"/>
    <property type="evidence" value="ECO:0007669"/>
    <property type="project" value="InterPro"/>
</dbReference>
<evidence type="ECO:0000256" key="8">
    <source>
        <dbReference type="RuleBase" id="RU364100"/>
    </source>
</evidence>
<gene>
    <name evidence="10" type="ORF">SAMN02745172_04273</name>
</gene>
<dbReference type="PANTHER" id="PTHR13604">
    <property type="entry name" value="DC12-RELATED"/>
    <property type="match status" value="1"/>
</dbReference>
<dbReference type="InterPro" id="IPR003738">
    <property type="entry name" value="SRAP"/>
</dbReference>
<keyword evidence="7" id="KW-0456">Lyase</keyword>
<evidence type="ECO:0000256" key="1">
    <source>
        <dbReference type="ARBA" id="ARBA00008136"/>
    </source>
</evidence>
<evidence type="ECO:0000256" key="9">
    <source>
        <dbReference type="SAM" id="MobiDB-lite"/>
    </source>
</evidence>
<evidence type="ECO:0000256" key="6">
    <source>
        <dbReference type="ARBA" id="ARBA00023125"/>
    </source>
</evidence>
<keyword evidence="4 8" id="KW-0378">Hydrolase</keyword>
<dbReference type="GO" id="GO:0006508">
    <property type="term" value="P:proteolysis"/>
    <property type="evidence" value="ECO:0007669"/>
    <property type="project" value="UniProtKB-KW"/>
</dbReference>
<evidence type="ECO:0000256" key="4">
    <source>
        <dbReference type="ARBA" id="ARBA00022801"/>
    </source>
</evidence>
<keyword evidence="6" id="KW-0238">DNA-binding</keyword>
<sequence>MCGRFVLDVTPDDVARMFDVDGFAPFPPRYNIAPGQPIAVVREEHGRRRLELVRWGLVPGWVKDPSAFPKPINARSETVLEKPTFRGAMRHRRCLIPASGFYEWARQAGGARQPFLIRPSAGGVVGLAGLWEEWVDPDGGIHETGVILTTAANAMMSAIHDRMPAVIPPDRFAAWLDCRHVDGREAAGLVRPVNDDFFTAIAVDTRVNAVKNDDADLTTPAGPAPTPRRAVEEDDRQPRLL</sequence>
<dbReference type="AlphaFoldDB" id="A0A1M7ZRZ0"/>
<organism evidence="10 11">
    <name type="scientific">Pseudoxanthobacter soli DSM 19599</name>
    <dbReference type="NCBI Taxonomy" id="1123029"/>
    <lineage>
        <taxon>Bacteria</taxon>
        <taxon>Pseudomonadati</taxon>
        <taxon>Pseudomonadota</taxon>
        <taxon>Alphaproteobacteria</taxon>
        <taxon>Hyphomicrobiales</taxon>
        <taxon>Segnochrobactraceae</taxon>
        <taxon>Pseudoxanthobacter</taxon>
    </lineage>
</organism>
<evidence type="ECO:0000256" key="2">
    <source>
        <dbReference type="ARBA" id="ARBA00022670"/>
    </source>
</evidence>
<comment type="similarity">
    <text evidence="1 8">Belongs to the SOS response-associated peptidase family.</text>
</comment>
<dbReference type="GO" id="GO:0008233">
    <property type="term" value="F:peptidase activity"/>
    <property type="evidence" value="ECO:0007669"/>
    <property type="project" value="UniProtKB-KW"/>
</dbReference>
<dbReference type="SUPFAM" id="SSF143081">
    <property type="entry name" value="BB1717-like"/>
    <property type="match status" value="1"/>
</dbReference>
<dbReference type="RefSeq" id="WP_073632570.1">
    <property type="nucleotide sequence ID" value="NZ_FRXO01000016.1"/>
</dbReference>
<keyword evidence="3" id="KW-0227">DNA damage</keyword>
<evidence type="ECO:0000313" key="10">
    <source>
        <dbReference type="EMBL" id="SHO67592.1"/>
    </source>
</evidence>
<dbReference type="GO" id="GO:0106300">
    <property type="term" value="P:protein-DNA covalent cross-linking repair"/>
    <property type="evidence" value="ECO:0007669"/>
    <property type="project" value="InterPro"/>
</dbReference>
<keyword evidence="5" id="KW-0190">Covalent protein-DNA linkage</keyword>
<dbReference type="GO" id="GO:0016829">
    <property type="term" value="F:lyase activity"/>
    <property type="evidence" value="ECO:0007669"/>
    <property type="project" value="UniProtKB-KW"/>
</dbReference>
<dbReference type="Gene3D" id="3.90.1680.10">
    <property type="entry name" value="SOS response associated peptidase-like"/>
    <property type="match status" value="1"/>
</dbReference>
<dbReference type="EC" id="3.4.-.-" evidence="8"/>
<dbReference type="EMBL" id="FRXO01000016">
    <property type="protein sequence ID" value="SHO67592.1"/>
    <property type="molecule type" value="Genomic_DNA"/>
</dbReference>
<dbReference type="InterPro" id="IPR036590">
    <property type="entry name" value="SRAP-like"/>
</dbReference>
<reference evidence="10 11" key="1">
    <citation type="submission" date="2016-12" db="EMBL/GenBank/DDBJ databases">
        <authorList>
            <person name="Song W.-J."/>
            <person name="Kurnit D.M."/>
        </authorList>
    </citation>
    <scope>NUCLEOTIDE SEQUENCE [LARGE SCALE GENOMIC DNA]</scope>
    <source>
        <strain evidence="10 11">DSM 19599</strain>
    </source>
</reference>
<dbReference type="STRING" id="1123029.SAMN02745172_04273"/>
<protein>
    <recommendedName>
        <fullName evidence="8">Abasic site processing protein</fullName>
        <ecNumber evidence="8">3.4.-.-</ecNumber>
    </recommendedName>
</protein>
<evidence type="ECO:0000256" key="5">
    <source>
        <dbReference type="ARBA" id="ARBA00023124"/>
    </source>
</evidence>
<evidence type="ECO:0000313" key="11">
    <source>
        <dbReference type="Proteomes" id="UP000186406"/>
    </source>
</evidence>
<dbReference type="Pfam" id="PF02586">
    <property type="entry name" value="SRAP"/>
    <property type="match status" value="1"/>
</dbReference>
<dbReference type="OrthoDB" id="9782620at2"/>
<evidence type="ECO:0000256" key="7">
    <source>
        <dbReference type="ARBA" id="ARBA00023239"/>
    </source>
</evidence>
<dbReference type="PANTHER" id="PTHR13604:SF0">
    <property type="entry name" value="ABASIC SITE PROCESSING PROTEIN HMCES"/>
    <property type="match status" value="1"/>
</dbReference>
<feature type="region of interest" description="Disordered" evidence="9">
    <location>
        <begin position="213"/>
        <end position="241"/>
    </location>
</feature>
<accession>A0A1M7ZRZ0</accession>
<keyword evidence="2 8" id="KW-0645">Protease</keyword>
<evidence type="ECO:0000256" key="3">
    <source>
        <dbReference type="ARBA" id="ARBA00022763"/>
    </source>
</evidence>
<name>A0A1M7ZRZ0_9HYPH</name>
<proteinExistence type="inferred from homology"/>
<dbReference type="Proteomes" id="UP000186406">
    <property type="component" value="Unassembled WGS sequence"/>
</dbReference>
<keyword evidence="11" id="KW-1185">Reference proteome</keyword>